<dbReference type="Proteomes" id="UP001357485">
    <property type="component" value="Unassembled WGS sequence"/>
</dbReference>
<gene>
    <name evidence="2" type="ORF">LTR16_003740</name>
</gene>
<protein>
    <submittedName>
        <fullName evidence="2">Uncharacterized protein</fullName>
    </submittedName>
</protein>
<accession>A0ABR0LNM7</accession>
<feature type="non-terminal residue" evidence="2">
    <location>
        <position position="120"/>
    </location>
</feature>
<reference evidence="2 3" key="1">
    <citation type="submission" date="2023-08" db="EMBL/GenBank/DDBJ databases">
        <title>Black Yeasts Isolated from many extreme environments.</title>
        <authorList>
            <person name="Coleine C."/>
            <person name="Stajich J.E."/>
            <person name="Selbmann L."/>
        </authorList>
    </citation>
    <scope>NUCLEOTIDE SEQUENCE [LARGE SCALE GENOMIC DNA]</scope>
    <source>
        <strain evidence="2 3">CCFEE 536</strain>
    </source>
</reference>
<organism evidence="2 3">
    <name type="scientific">Cryomyces antarcticus</name>
    <dbReference type="NCBI Taxonomy" id="329879"/>
    <lineage>
        <taxon>Eukaryota</taxon>
        <taxon>Fungi</taxon>
        <taxon>Dikarya</taxon>
        <taxon>Ascomycota</taxon>
        <taxon>Pezizomycotina</taxon>
        <taxon>Dothideomycetes</taxon>
        <taxon>Dothideomycetes incertae sedis</taxon>
        <taxon>Cryomyces</taxon>
    </lineage>
</organism>
<keyword evidence="3" id="KW-1185">Reference proteome</keyword>
<evidence type="ECO:0000313" key="3">
    <source>
        <dbReference type="Proteomes" id="UP001357485"/>
    </source>
</evidence>
<evidence type="ECO:0000256" key="1">
    <source>
        <dbReference type="SAM" id="SignalP"/>
    </source>
</evidence>
<feature type="signal peptide" evidence="1">
    <location>
        <begin position="1"/>
        <end position="19"/>
    </location>
</feature>
<feature type="chain" id="PRO_5045992149" evidence="1">
    <location>
        <begin position="20"/>
        <end position="120"/>
    </location>
</feature>
<proteinExistence type="predicted"/>
<name>A0ABR0LNM7_9PEZI</name>
<evidence type="ECO:0000313" key="2">
    <source>
        <dbReference type="EMBL" id="KAK5201122.1"/>
    </source>
</evidence>
<sequence>MKFSTIVYAGVVAVASVHAAAVASEDPYTAKLKRAADAAAEALAIAEPEPEAFRIFCHLPGQGCSKAKRSAEAVADAVAKAYAVAEPEADAFRIFCHLPGQGCSKVKRSADAEAMASPEA</sequence>
<comment type="caution">
    <text evidence="2">The sequence shown here is derived from an EMBL/GenBank/DDBJ whole genome shotgun (WGS) entry which is preliminary data.</text>
</comment>
<keyword evidence="1" id="KW-0732">Signal</keyword>
<dbReference type="EMBL" id="JAVRRA010016836">
    <property type="protein sequence ID" value="KAK5201122.1"/>
    <property type="molecule type" value="Genomic_DNA"/>
</dbReference>